<dbReference type="Proteomes" id="UP000383122">
    <property type="component" value="Unassembled WGS sequence"/>
</dbReference>
<dbReference type="InterPro" id="IPR046839">
    <property type="entry name" value="ABC_toxin_N"/>
</dbReference>
<reference evidence="4 5" key="1">
    <citation type="submission" date="2019-08" db="EMBL/GenBank/DDBJ databases">
        <authorList>
            <person name="Peeters C."/>
        </authorList>
    </citation>
    <scope>NUCLEOTIDE SEQUENCE [LARGE SCALE GENOMIC DNA]</scope>
    <source>
        <strain evidence="4 5">LMG 31117</strain>
    </source>
</reference>
<evidence type="ECO:0000259" key="3">
    <source>
        <dbReference type="Pfam" id="PF20220"/>
    </source>
</evidence>
<evidence type="ECO:0000259" key="2">
    <source>
        <dbReference type="Pfam" id="PF18413"/>
    </source>
</evidence>
<protein>
    <recommendedName>
        <fullName evidence="6">Toxin</fullName>
    </recommendedName>
</protein>
<feature type="domain" description="Tc toxin complex TcA C-terminal TcB-binding" evidence="1">
    <location>
        <begin position="1155"/>
        <end position="1454"/>
    </location>
</feature>
<dbReference type="Pfam" id="PF18413">
    <property type="entry name" value="Neuraminidase"/>
    <property type="match status" value="1"/>
</dbReference>
<evidence type="ECO:0000313" key="4">
    <source>
        <dbReference type="EMBL" id="VVE65062.1"/>
    </source>
</evidence>
<dbReference type="Pfam" id="PF18276">
    <property type="entry name" value="TcA_TcB_BD"/>
    <property type="match status" value="1"/>
</dbReference>
<feature type="domain" description="Neuraminidase-like" evidence="2">
    <location>
        <begin position="167"/>
        <end position="291"/>
    </location>
</feature>
<accession>A0A5E4ZX05</accession>
<dbReference type="InterPro" id="IPR041079">
    <property type="entry name" value="Neuraminidase-like"/>
</dbReference>
<gene>
    <name evidence="4" type="ORF">PAN31117_01744</name>
</gene>
<dbReference type="RefSeq" id="WP_150737829.1">
    <property type="nucleotide sequence ID" value="NZ_CABPSP010000004.1"/>
</dbReference>
<dbReference type="InterPro" id="IPR040840">
    <property type="entry name" value="TcA_TcB_BD"/>
</dbReference>
<evidence type="ECO:0000259" key="1">
    <source>
        <dbReference type="Pfam" id="PF18276"/>
    </source>
</evidence>
<dbReference type="Pfam" id="PF20220">
    <property type="entry name" value="ABC_toxin_N"/>
    <property type="match status" value="1"/>
</dbReference>
<name>A0A5E4ZX05_9BURK</name>
<sequence length="1471" mass="165045">MNDIQRMDESLAKARQSAMVDFYLGQVVVNADIAQGTPVTPTDLSHYHLLDHEVEIAPTTSVVAELIASLQRYIHGAFAGEEPGFVDPIDSEVLEHWRNWESRYDIWSGAELLRSYPENYLDPTLRLRKSEFFRTLETDLGQARLNKERARVAILSYLRAFEQVANLDVVSGYIDGLNHRDAPYYFIGRQKTAPHQFFWRRADITLVEGQTSLNPSTWGEWHAISVKMSGDVTHIRPVCVSGRLFVVWVERAEVAVPEVTSRASTWRFSLHYSYMDLNGLWSPAEVVGDFEDARDAKFNLVAAGFESFNQRQSALAVALVPASGATPALYHAWDPIFDPIALTAKQIATLKILAQSIYQTSAILQNRFASIDDAVGADDLTFDRIEVVKETTARASVPGFASELSLNANYYVSNAGETPQGHLDVEAKCHAKRLFLEFNGGRLRLLADTMQAYLPTVLVCEIDLEVLPSGKLGATAKRGAPLTGSLTLRFQDLFSITFGWNHPLWAPWQYFEIDSAVFNALANLTQEECLAGAGFTFESPDIFPDWKCHVSGVQFSYRAYPFQTDFSLKYEGTQVWSKTLTLNGGIAERSMHETGEPTKTIHTFSFGATDVALGRNTYKVHLKAASSVNPRIVAGLQGSQFLQFAAADFAPERVRLNTTFTGALIQRASVSLDHLLGWDAQNTPEPPFNSGSAPVVLDFSGANGRYFWEIFFHLPHLVANQLKAEMSHEDALEWLNFLFDPGKPLNPGETDTPVYWRARPLIEDGDPNHEIGAPADPDAIAYSAPVHYRKRIFRDYVETLIAWADMLYRQVSRDSLTEAKMLYLRASRLMGQAPEFKSAAQWTPSSLDELDNQEDLRRFAEIEAEISDEVLANLAPRAGGALSADLLAHPAFRLPLNTDLLSIWETLASRLSNLRNHLTIDGKPLQLTLYDPPIHPTDLLRAQAADGGFHRRDLGSDTLVLPYRFMSILPRAQQAVNTLCRFGDLQRQYMEQGDRTEQEVLQQQQIMEMSQFTLQLQEEMLRHAQAVSATLRASRDTVKIRYDRYKRLYDEDLSPMEITSNALLTGSRVITVALDLHAVMAKLANLAPNIFGTAAGGVKWSSTADAAVKLLESSTKLLAMESAALDRSEGFRRRRAEWEFQRDTADAEMRMIDTQLAAQDIQIEASRSSLAQQARSMAQAEEMYTFLSQTRGSKTSLYRWLQSRMATFYFQAYDATNALCLAAQAGWQYEIGDYDTNFVQPGNWFDNNYGLTAGEALSLALLKMESSFLHRHERRLVVKKIVSIKALLTEDGWNAAKTSLKDRGTFEFPLTSHLFDEDHPGMYLRQLRRVAVTLPAVIGPYQTLNMTLTQTSSLIVTKPDIRAVQYVYDPTHDDASPENIRHNLRITPQVAISEGLDDDGTGMRFLFDNDRYEPFERMGAISTWQVAFPRHGSEKQLDVIDAMSDLILHIEYTALDGGADFASQVEELMNA</sequence>
<organism evidence="4 5">
    <name type="scientific">Pandoraea anapnoica</name>
    <dbReference type="NCBI Taxonomy" id="2508301"/>
    <lineage>
        <taxon>Bacteria</taxon>
        <taxon>Pseudomonadati</taxon>
        <taxon>Pseudomonadota</taxon>
        <taxon>Betaproteobacteria</taxon>
        <taxon>Burkholderiales</taxon>
        <taxon>Burkholderiaceae</taxon>
        <taxon>Pandoraea</taxon>
    </lineage>
</organism>
<keyword evidence="5" id="KW-1185">Reference proteome</keyword>
<dbReference type="OrthoDB" id="9781691at2"/>
<evidence type="ECO:0000313" key="5">
    <source>
        <dbReference type="Proteomes" id="UP000383122"/>
    </source>
</evidence>
<proteinExistence type="predicted"/>
<evidence type="ECO:0008006" key="6">
    <source>
        <dbReference type="Google" id="ProtNLM"/>
    </source>
</evidence>
<dbReference type="EMBL" id="CABPSP010000004">
    <property type="protein sequence ID" value="VVE65062.1"/>
    <property type="molecule type" value="Genomic_DNA"/>
</dbReference>
<feature type="domain" description="ABC toxin N-terminal" evidence="3">
    <location>
        <begin position="10"/>
        <end position="137"/>
    </location>
</feature>